<dbReference type="EMBL" id="MU825881">
    <property type="protein sequence ID" value="KAJ7385272.1"/>
    <property type="molecule type" value="Genomic_DNA"/>
</dbReference>
<proteinExistence type="predicted"/>
<name>A0A9X0D2X7_9CNID</name>
<feature type="coiled-coil region" evidence="1">
    <location>
        <begin position="216"/>
        <end position="258"/>
    </location>
</feature>
<organism evidence="2 3">
    <name type="scientific">Desmophyllum pertusum</name>
    <dbReference type="NCBI Taxonomy" id="174260"/>
    <lineage>
        <taxon>Eukaryota</taxon>
        <taxon>Metazoa</taxon>
        <taxon>Cnidaria</taxon>
        <taxon>Anthozoa</taxon>
        <taxon>Hexacorallia</taxon>
        <taxon>Scleractinia</taxon>
        <taxon>Caryophylliina</taxon>
        <taxon>Caryophylliidae</taxon>
        <taxon>Desmophyllum</taxon>
    </lineage>
</organism>
<protein>
    <submittedName>
        <fullName evidence="2">Uncharacterized protein</fullName>
    </submittedName>
</protein>
<gene>
    <name evidence="2" type="ORF">OS493_016343</name>
</gene>
<dbReference type="Proteomes" id="UP001163046">
    <property type="component" value="Unassembled WGS sequence"/>
</dbReference>
<accession>A0A9X0D2X7</accession>
<sequence>MGAGSSSEQNAKADHMKRENLQKELGNMQRSLRVTSRAHYLSSEEYRKLDTKLQYISIFTGALGATASVASKLAWKMLILNSPRLAPILVAASTTSLLFTVVVNIPQIQNTPANLFQTHFRSGIECQYLEKQVKFISETEIWDSNVAWETLSAKYNNLLRDKKEVNSKIQSEYWAYLKFEFALPGCTGLFIVLVNKPDFVQDIAKNDAMGASQERLKKLSEEQEMINRRQQSENQKRRQNLDDELKKMQRSLKVTANAHYIASEYYRNVHVKLQYASLFAGPYGIVGAGFLSKLDWKMMVANSPRLARFILSATSAVSLLFTVAVNIPDFPNSPGSLHRLHFRSGIECQYLEKEVKFFAVSDVWSSDVAWATLDSRYKNFLKEKKEVNSRVQSLRWAYLQAVEKLDNRKKEKRRQEKEF</sequence>
<evidence type="ECO:0000313" key="2">
    <source>
        <dbReference type="EMBL" id="KAJ7385272.1"/>
    </source>
</evidence>
<keyword evidence="3" id="KW-1185">Reference proteome</keyword>
<dbReference type="OrthoDB" id="5985017at2759"/>
<evidence type="ECO:0000256" key="1">
    <source>
        <dbReference type="SAM" id="Coils"/>
    </source>
</evidence>
<comment type="caution">
    <text evidence="2">The sequence shown here is derived from an EMBL/GenBank/DDBJ whole genome shotgun (WGS) entry which is preliminary data.</text>
</comment>
<reference evidence="2" key="1">
    <citation type="submission" date="2023-01" db="EMBL/GenBank/DDBJ databases">
        <title>Genome assembly of the deep-sea coral Lophelia pertusa.</title>
        <authorList>
            <person name="Herrera S."/>
            <person name="Cordes E."/>
        </authorList>
    </citation>
    <scope>NUCLEOTIDE SEQUENCE</scope>
    <source>
        <strain evidence="2">USNM1676648</strain>
        <tissue evidence="2">Polyp</tissue>
    </source>
</reference>
<keyword evidence="1" id="KW-0175">Coiled coil</keyword>
<evidence type="ECO:0000313" key="3">
    <source>
        <dbReference type="Proteomes" id="UP001163046"/>
    </source>
</evidence>
<dbReference type="AlphaFoldDB" id="A0A9X0D2X7"/>